<sequence length="216" mass="23660">MSVEDGGEQPWTDVSRFPDFLDHLEDQGGATVKGIVDRIDADIDADGVVYHDRGIRAPGYDATFVPEPEGSQVVPAFSVEVHTIGPRSVWAVFDATLSWDFYLLQSDGVAAIAWVSDEEYNAEEAGMFLSKRDALAAGRFSFGTFIYADEEWEEQRDLIEGTNAPAFLQRDDGSTLVPTSQAEFYDVVNSTPEDFRTNGGGAPSHLGLLELEVTID</sequence>
<evidence type="ECO:0000313" key="2">
    <source>
        <dbReference type="Proteomes" id="UP000183275"/>
    </source>
</evidence>
<evidence type="ECO:0000313" key="1">
    <source>
        <dbReference type="EMBL" id="SEV86277.1"/>
    </source>
</evidence>
<proteinExistence type="predicted"/>
<dbReference type="AlphaFoldDB" id="A0A1I0MCU5"/>
<dbReference type="OrthoDB" id="350085at2157"/>
<dbReference type="eggNOG" id="arCOG10322">
    <property type="taxonomic scope" value="Archaea"/>
</dbReference>
<name>A0A1I0MCU5_9EURY</name>
<dbReference type="Proteomes" id="UP000183275">
    <property type="component" value="Unassembled WGS sequence"/>
</dbReference>
<reference evidence="2" key="1">
    <citation type="submission" date="2016-10" db="EMBL/GenBank/DDBJ databases">
        <authorList>
            <person name="Varghese N."/>
        </authorList>
    </citation>
    <scope>NUCLEOTIDE SEQUENCE [LARGE SCALE GENOMIC DNA]</scope>
    <source>
        <strain evidence="2">CGMCC 1.12284</strain>
    </source>
</reference>
<dbReference type="EMBL" id="FOIS01000001">
    <property type="protein sequence ID" value="SEV86277.1"/>
    <property type="molecule type" value="Genomic_DNA"/>
</dbReference>
<dbReference type="STRING" id="1202768.SAMN05216285_0818"/>
<dbReference type="RefSeq" id="WP_049989327.1">
    <property type="nucleotide sequence ID" value="NZ_FOIS01000001.1"/>
</dbReference>
<gene>
    <name evidence="1" type="ORF">SAMN05216285_0818</name>
</gene>
<organism evidence="1 2">
    <name type="scientific">Natrinema salifodinae</name>
    <dbReference type="NCBI Taxonomy" id="1202768"/>
    <lineage>
        <taxon>Archaea</taxon>
        <taxon>Methanobacteriati</taxon>
        <taxon>Methanobacteriota</taxon>
        <taxon>Stenosarchaea group</taxon>
        <taxon>Halobacteria</taxon>
        <taxon>Halobacteriales</taxon>
        <taxon>Natrialbaceae</taxon>
        <taxon>Natrinema</taxon>
    </lineage>
</organism>
<accession>A0A1I0MCU5</accession>
<protein>
    <submittedName>
        <fullName evidence="1">Uncharacterized protein</fullName>
    </submittedName>
</protein>
<keyword evidence="2" id="KW-1185">Reference proteome</keyword>